<name>A0A0E9U2S6_ANGAN</name>
<reference evidence="1" key="1">
    <citation type="submission" date="2014-11" db="EMBL/GenBank/DDBJ databases">
        <authorList>
            <person name="Amaro Gonzalez C."/>
        </authorList>
    </citation>
    <scope>NUCLEOTIDE SEQUENCE</scope>
</reference>
<accession>A0A0E9U2S6</accession>
<proteinExistence type="predicted"/>
<dbReference type="EMBL" id="GBXM01049092">
    <property type="protein sequence ID" value="JAH59485.1"/>
    <property type="molecule type" value="Transcribed_RNA"/>
</dbReference>
<organism evidence="1">
    <name type="scientific">Anguilla anguilla</name>
    <name type="common">European freshwater eel</name>
    <name type="synonym">Muraena anguilla</name>
    <dbReference type="NCBI Taxonomy" id="7936"/>
    <lineage>
        <taxon>Eukaryota</taxon>
        <taxon>Metazoa</taxon>
        <taxon>Chordata</taxon>
        <taxon>Craniata</taxon>
        <taxon>Vertebrata</taxon>
        <taxon>Euteleostomi</taxon>
        <taxon>Actinopterygii</taxon>
        <taxon>Neopterygii</taxon>
        <taxon>Teleostei</taxon>
        <taxon>Anguilliformes</taxon>
        <taxon>Anguillidae</taxon>
        <taxon>Anguilla</taxon>
    </lineage>
</organism>
<reference evidence="1" key="2">
    <citation type="journal article" date="2015" name="Fish Shellfish Immunol.">
        <title>Early steps in the European eel (Anguilla anguilla)-Vibrio vulnificus interaction in the gills: Role of the RtxA13 toxin.</title>
        <authorList>
            <person name="Callol A."/>
            <person name="Pajuelo D."/>
            <person name="Ebbesson L."/>
            <person name="Teles M."/>
            <person name="MacKenzie S."/>
            <person name="Amaro C."/>
        </authorList>
    </citation>
    <scope>NUCLEOTIDE SEQUENCE</scope>
</reference>
<evidence type="ECO:0000313" key="1">
    <source>
        <dbReference type="EMBL" id="JAH59485.1"/>
    </source>
</evidence>
<protein>
    <submittedName>
        <fullName evidence="1">Uncharacterized protein</fullName>
    </submittedName>
</protein>
<dbReference type="AlphaFoldDB" id="A0A0E9U2S6"/>
<sequence>MNEEVTVLCNSRCHYLRCDAVLSSLCYE</sequence>